<evidence type="ECO:0000256" key="1">
    <source>
        <dbReference type="SAM" id="MobiDB-lite"/>
    </source>
</evidence>
<protein>
    <submittedName>
        <fullName evidence="2">Uncharacterized protein</fullName>
    </submittedName>
</protein>
<feature type="region of interest" description="Disordered" evidence="1">
    <location>
        <begin position="59"/>
        <end position="85"/>
    </location>
</feature>
<gene>
    <name evidence="2" type="ORF">SDC9_135062</name>
</gene>
<evidence type="ECO:0000313" key="2">
    <source>
        <dbReference type="EMBL" id="MPM87961.1"/>
    </source>
</evidence>
<name>A0A645DFD4_9ZZZZ</name>
<reference evidence="2" key="1">
    <citation type="submission" date="2019-08" db="EMBL/GenBank/DDBJ databases">
        <authorList>
            <person name="Kucharzyk K."/>
            <person name="Murdoch R.W."/>
            <person name="Higgins S."/>
            <person name="Loffler F."/>
        </authorList>
    </citation>
    <scope>NUCLEOTIDE SEQUENCE</scope>
</reference>
<comment type="caution">
    <text evidence="2">The sequence shown here is derived from an EMBL/GenBank/DDBJ whole genome shotgun (WGS) entry which is preliminary data.</text>
</comment>
<sequence length="133" mass="13348">MLGIAAAQVREPIAGSGDVVGLQLARHRVTLGSQTVRAQHRPGGGGGQHGVRDRVVAGELLGGDPDGHHRGQRGGGEQHAAGHGIAVDAAFQPGHPTAEPGHRVMTPGIAEDCVGGGSGNEAKRVVHGRHSAG</sequence>
<dbReference type="AlphaFoldDB" id="A0A645DFD4"/>
<accession>A0A645DFD4</accession>
<organism evidence="2">
    <name type="scientific">bioreactor metagenome</name>
    <dbReference type="NCBI Taxonomy" id="1076179"/>
    <lineage>
        <taxon>unclassified sequences</taxon>
        <taxon>metagenomes</taxon>
        <taxon>ecological metagenomes</taxon>
    </lineage>
</organism>
<dbReference type="EMBL" id="VSSQ01035676">
    <property type="protein sequence ID" value="MPM87961.1"/>
    <property type="molecule type" value="Genomic_DNA"/>
</dbReference>
<proteinExistence type="predicted"/>